<dbReference type="EMBL" id="JBHSPA010000091">
    <property type="protein sequence ID" value="MFC5833304.1"/>
    <property type="molecule type" value="Genomic_DNA"/>
</dbReference>
<dbReference type="SUPFAM" id="SSF55031">
    <property type="entry name" value="Bacterial exopeptidase dimerisation domain"/>
    <property type="match status" value="1"/>
</dbReference>
<protein>
    <submittedName>
        <fullName evidence="6">M20/M25/M40 family metallo-hydrolase</fullName>
    </submittedName>
</protein>
<dbReference type="InterPro" id="IPR017150">
    <property type="entry name" value="Pept_M20_glutamate_carboxypep"/>
</dbReference>
<dbReference type="Proteomes" id="UP001596058">
    <property type="component" value="Unassembled WGS sequence"/>
</dbReference>
<dbReference type="Gene3D" id="3.40.630.10">
    <property type="entry name" value="Zn peptidases"/>
    <property type="match status" value="1"/>
</dbReference>
<dbReference type="Pfam" id="PF01546">
    <property type="entry name" value="Peptidase_M20"/>
    <property type="match status" value="1"/>
</dbReference>
<dbReference type="InterPro" id="IPR011650">
    <property type="entry name" value="Peptidase_M20_dimer"/>
</dbReference>
<dbReference type="PANTHER" id="PTHR43808">
    <property type="entry name" value="ACETYLORNITHINE DEACETYLASE"/>
    <property type="match status" value="1"/>
</dbReference>
<comment type="caution">
    <text evidence="6">The sequence shown here is derived from an EMBL/GenBank/DDBJ whole genome shotgun (WGS) entry which is preliminary data.</text>
</comment>
<evidence type="ECO:0000256" key="3">
    <source>
        <dbReference type="ARBA" id="ARBA00022801"/>
    </source>
</evidence>
<evidence type="ECO:0000256" key="4">
    <source>
        <dbReference type="ARBA" id="ARBA00022833"/>
    </source>
</evidence>
<evidence type="ECO:0000313" key="7">
    <source>
        <dbReference type="Proteomes" id="UP001596058"/>
    </source>
</evidence>
<gene>
    <name evidence="6" type="ORF">ACFPZ3_56440</name>
</gene>
<keyword evidence="3" id="KW-0378">Hydrolase</keyword>
<organism evidence="6 7">
    <name type="scientific">Nonomuraea insulae</name>
    <dbReference type="NCBI Taxonomy" id="1616787"/>
    <lineage>
        <taxon>Bacteria</taxon>
        <taxon>Bacillati</taxon>
        <taxon>Actinomycetota</taxon>
        <taxon>Actinomycetes</taxon>
        <taxon>Streptosporangiales</taxon>
        <taxon>Streptosporangiaceae</taxon>
        <taxon>Nonomuraea</taxon>
    </lineage>
</organism>
<dbReference type="InterPro" id="IPR050072">
    <property type="entry name" value="Peptidase_M20A"/>
</dbReference>
<keyword evidence="7" id="KW-1185">Reference proteome</keyword>
<evidence type="ECO:0000259" key="5">
    <source>
        <dbReference type="Pfam" id="PF07687"/>
    </source>
</evidence>
<evidence type="ECO:0000313" key="6">
    <source>
        <dbReference type="EMBL" id="MFC5833304.1"/>
    </source>
</evidence>
<keyword evidence="4" id="KW-0862">Zinc</keyword>
<name>A0ABW1D5L2_9ACTN</name>
<dbReference type="PROSITE" id="PS00758">
    <property type="entry name" value="ARGE_DAPE_CPG2_1"/>
    <property type="match status" value="1"/>
</dbReference>
<dbReference type="SUPFAM" id="SSF53187">
    <property type="entry name" value="Zn-dependent exopeptidases"/>
    <property type="match status" value="1"/>
</dbReference>
<dbReference type="PIRSF" id="PIRSF037238">
    <property type="entry name" value="Carboxypeptidase_G2"/>
    <property type="match status" value="1"/>
</dbReference>
<evidence type="ECO:0000256" key="1">
    <source>
        <dbReference type="ARBA" id="ARBA00001947"/>
    </source>
</evidence>
<dbReference type="InterPro" id="IPR001261">
    <property type="entry name" value="ArgE/DapE_CS"/>
</dbReference>
<keyword evidence="2" id="KW-0479">Metal-binding</keyword>
<dbReference type="RefSeq" id="WP_379522730.1">
    <property type="nucleotide sequence ID" value="NZ_JBHSPA010000091.1"/>
</dbReference>
<reference evidence="7" key="1">
    <citation type="journal article" date="2019" name="Int. J. Syst. Evol. Microbiol.">
        <title>The Global Catalogue of Microorganisms (GCM) 10K type strain sequencing project: providing services to taxonomists for standard genome sequencing and annotation.</title>
        <authorList>
            <consortium name="The Broad Institute Genomics Platform"/>
            <consortium name="The Broad Institute Genome Sequencing Center for Infectious Disease"/>
            <person name="Wu L."/>
            <person name="Ma J."/>
        </authorList>
    </citation>
    <scope>NUCLEOTIDE SEQUENCE [LARGE SCALE GENOMIC DNA]</scope>
    <source>
        <strain evidence="7">CCUG 53903</strain>
    </source>
</reference>
<accession>A0ABW1D5L2</accession>
<dbReference type="PANTHER" id="PTHR43808:SF9">
    <property type="entry name" value="BLL0789 PROTEIN"/>
    <property type="match status" value="1"/>
</dbReference>
<dbReference type="InterPro" id="IPR002933">
    <property type="entry name" value="Peptidase_M20"/>
</dbReference>
<proteinExistence type="predicted"/>
<dbReference type="InterPro" id="IPR036264">
    <property type="entry name" value="Bact_exopeptidase_dim_dom"/>
</dbReference>
<feature type="domain" description="Peptidase M20 dimerisation" evidence="5">
    <location>
        <begin position="205"/>
        <end position="299"/>
    </location>
</feature>
<comment type="cofactor">
    <cofactor evidence="1">
        <name>Zn(2+)</name>
        <dbReference type="ChEBI" id="CHEBI:29105"/>
    </cofactor>
</comment>
<dbReference type="Pfam" id="PF07687">
    <property type="entry name" value="M20_dimer"/>
    <property type="match status" value="1"/>
</dbReference>
<dbReference type="Gene3D" id="3.30.70.360">
    <property type="match status" value="1"/>
</dbReference>
<sequence>MISVGSPHGDGTADTPATGLLEAAQARAAEMAERVRRYVEHETPTGDAEALNALADLLVARYTELGGVARRVAEPTGDHVTADLPGSPGRADEAPLLFIGHHDTVWPKGHLAGPMPWRLTESAEHETLAHGPGVFDMKSGLVVMETALEVAARAGVRHRPVRVVVVADEEIGSPTSNALVRERAQGAFAALGFESPHPGGALKRGRRGSTRLRLSVHGRAAHAALDPEKGISAIDELVDQLVRVREVVGRHSHGVLCNVGALSGGGKTNVVPERASADIGLRFADAAVERAVLAELTALAPVREGARVWAEILSSRPTWAFEGPDDPFSAAVRAAGQRLGQDITAEPAAGAADTNTAGSLGLPTLDGFGPLGAGAHALHEQILLSSLPERAALVAAILAEL</sequence>
<evidence type="ECO:0000256" key="2">
    <source>
        <dbReference type="ARBA" id="ARBA00022723"/>
    </source>
</evidence>